<keyword evidence="3" id="KW-0808">Transferase</keyword>
<comment type="caution">
    <text evidence="9">The sequence shown here is derived from an EMBL/GenBank/DDBJ whole genome shotgun (WGS) entry which is preliminary data.</text>
</comment>
<dbReference type="EMBL" id="JAKREW010000014">
    <property type="protein sequence ID" value="MCG7506494.1"/>
    <property type="molecule type" value="Genomic_DNA"/>
</dbReference>
<dbReference type="Proteomes" id="UP001201701">
    <property type="component" value="Unassembled WGS sequence"/>
</dbReference>
<comment type="similarity">
    <text evidence="7">Belongs to the glycosyltransferase 87 family.</text>
</comment>
<feature type="transmembrane region" description="Helical" evidence="8">
    <location>
        <begin position="267"/>
        <end position="292"/>
    </location>
</feature>
<evidence type="ECO:0000256" key="2">
    <source>
        <dbReference type="ARBA" id="ARBA00022475"/>
    </source>
</evidence>
<dbReference type="Pfam" id="PF09594">
    <property type="entry name" value="GT87"/>
    <property type="match status" value="1"/>
</dbReference>
<comment type="subcellular location">
    <subcellularLocation>
        <location evidence="1">Cell membrane</location>
        <topology evidence="1">Multi-pass membrane protein</topology>
    </subcellularLocation>
</comment>
<protein>
    <submittedName>
        <fullName evidence="9">DUF2029 domain-containing protein</fullName>
    </submittedName>
</protein>
<keyword evidence="10" id="KW-1185">Reference proteome</keyword>
<evidence type="ECO:0000256" key="1">
    <source>
        <dbReference type="ARBA" id="ARBA00004651"/>
    </source>
</evidence>
<accession>A0ABS9QGE3</accession>
<organism evidence="9 10">
    <name type="scientific">Mesorhizobium retamae</name>
    <dbReference type="NCBI Taxonomy" id="2912854"/>
    <lineage>
        <taxon>Bacteria</taxon>
        <taxon>Pseudomonadati</taxon>
        <taxon>Pseudomonadota</taxon>
        <taxon>Alphaproteobacteria</taxon>
        <taxon>Hyphomicrobiales</taxon>
        <taxon>Phyllobacteriaceae</taxon>
        <taxon>Mesorhizobium</taxon>
    </lineage>
</organism>
<feature type="transmembrane region" description="Helical" evidence="8">
    <location>
        <begin position="304"/>
        <end position="330"/>
    </location>
</feature>
<name>A0ABS9QGE3_9HYPH</name>
<feature type="transmembrane region" description="Helical" evidence="8">
    <location>
        <begin position="368"/>
        <end position="388"/>
    </location>
</feature>
<evidence type="ECO:0000256" key="6">
    <source>
        <dbReference type="ARBA" id="ARBA00023136"/>
    </source>
</evidence>
<reference evidence="9 10" key="1">
    <citation type="submission" date="2022-02" db="EMBL/GenBank/DDBJ databases">
        <title>Draft genome sequence of Mezorhizobium retamae strain IRAMC:0171 isolated from Retama raetam nodules.</title>
        <authorList>
            <person name="Bengaied R."/>
            <person name="Sbissi I."/>
            <person name="Huber K."/>
            <person name="Ghodbane F."/>
            <person name="Nouioui I."/>
            <person name="Tarhouni M."/>
            <person name="Gtari M."/>
        </authorList>
    </citation>
    <scope>NUCLEOTIDE SEQUENCE [LARGE SCALE GENOMIC DNA]</scope>
    <source>
        <strain evidence="9 10">IRAMC:0171</strain>
    </source>
</reference>
<dbReference type="RefSeq" id="WP_239366725.1">
    <property type="nucleotide sequence ID" value="NZ_JAKREW010000014.1"/>
</dbReference>
<evidence type="ECO:0000256" key="8">
    <source>
        <dbReference type="SAM" id="Phobius"/>
    </source>
</evidence>
<keyword evidence="5 8" id="KW-1133">Transmembrane helix</keyword>
<evidence type="ECO:0000256" key="5">
    <source>
        <dbReference type="ARBA" id="ARBA00022989"/>
    </source>
</evidence>
<keyword evidence="2" id="KW-1003">Cell membrane</keyword>
<dbReference type="InterPro" id="IPR018584">
    <property type="entry name" value="GT87"/>
</dbReference>
<feature type="transmembrane region" description="Helical" evidence="8">
    <location>
        <begin position="174"/>
        <end position="196"/>
    </location>
</feature>
<evidence type="ECO:0000256" key="4">
    <source>
        <dbReference type="ARBA" id="ARBA00022692"/>
    </source>
</evidence>
<evidence type="ECO:0000256" key="7">
    <source>
        <dbReference type="ARBA" id="ARBA00024033"/>
    </source>
</evidence>
<feature type="transmembrane region" description="Helical" evidence="8">
    <location>
        <begin position="110"/>
        <end position="128"/>
    </location>
</feature>
<evidence type="ECO:0000313" key="9">
    <source>
        <dbReference type="EMBL" id="MCG7506494.1"/>
    </source>
</evidence>
<gene>
    <name evidence="9" type="ORF">L4923_15820</name>
</gene>
<sequence>MQQLQQMSLIYRLVLYASLALAVLVVTSMTMGFLKPSVDLSIADKDFANYWIAGRLIQDGKVLDLFGPHPAYFAHLKAAFGPEFQWHNWSYPPHYLLLIWPLGLFDYKSAALLFLGSTAVAFVVAYRAFIGERSLLAWVAVFPLLILNFWCVQNGYLSSALALGALALRDKRPIVAGVLLAMLTIKPQLGILFPFLLIAERRWLMIISTVAATVAFFAVSAAVFGIEAWRGYLSEVLPYQTSVMTNLGGLFLDMLPSSYGALRNIGAGASLALAVHWLIALPTATISIWALFRVADARDRAAILLIATFIVTPYALNYDLASFEAAVALLAMKDARTEPSHWIRKFLFSLAMLLPVLMMFLGLVKITIAPPVMLAIWWVALKQAGFAFRNGNSSVEKRRSIHSVSTAG</sequence>
<evidence type="ECO:0000313" key="10">
    <source>
        <dbReference type="Proteomes" id="UP001201701"/>
    </source>
</evidence>
<proteinExistence type="inferred from homology"/>
<feature type="transmembrane region" description="Helical" evidence="8">
    <location>
        <begin position="9"/>
        <end position="34"/>
    </location>
</feature>
<keyword evidence="6 8" id="KW-0472">Membrane</keyword>
<keyword evidence="4 8" id="KW-0812">Transmembrane</keyword>
<evidence type="ECO:0000256" key="3">
    <source>
        <dbReference type="ARBA" id="ARBA00022679"/>
    </source>
</evidence>
<feature type="transmembrane region" description="Helical" evidence="8">
    <location>
        <begin position="135"/>
        <end position="168"/>
    </location>
</feature>
<feature type="transmembrane region" description="Helical" evidence="8">
    <location>
        <begin position="203"/>
        <end position="224"/>
    </location>
</feature>